<feature type="domain" description="Lnb N-terminal periplasmic" evidence="2">
    <location>
        <begin position="29"/>
        <end position="187"/>
    </location>
</feature>
<keyword evidence="1" id="KW-0472">Membrane</keyword>
<reference evidence="4 5" key="1">
    <citation type="submission" date="2012-05" db="EMBL/GenBank/DDBJ databases">
        <authorList>
            <person name="Weinstock G."/>
            <person name="Sodergren E."/>
            <person name="Lobos E.A."/>
            <person name="Fulton L."/>
            <person name="Fulton R."/>
            <person name="Courtney L."/>
            <person name="Fronick C."/>
            <person name="O'Laughlin M."/>
            <person name="Godfrey J."/>
            <person name="Wilson R.M."/>
            <person name="Miner T."/>
            <person name="Farmer C."/>
            <person name="Delehaunty K."/>
            <person name="Cordes M."/>
            <person name="Minx P."/>
            <person name="Tomlinson C."/>
            <person name="Chen J."/>
            <person name="Wollam A."/>
            <person name="Pepin K.H."/>
            <person name="Bhonagiri V."/>
            <person name="Zhang X."/>
            <person name="Suruliraj S."/>
            <person name="Warren W."/>
            <person name="Mitreva M."/>
            <person name="Mardis E.R."/>
            <person name="Wilson R.K."/>
        </authorList>
    </citation>
    <scope>NUCLEOTIDE SEQUENCE [LARGE SCALE GENOMIC DNA]</scope>
    <source>
        <strain evidence="4 5">F0055</strain>
    </source>
</reference>
<accession>L1NHL4</accession>
<dbReference type="InterPro" id="IPR057436">
    <property type="entry name" value="5TMH_Lnb"/>
</dbReference>
<dbReference type="STRING" id="1127699.HMPREF9151_00753"/>
<dbReference type="AlphaFoldDB" id="L1NHL4"/>
<dbReference type="EMBL" id="AMEP01000047">
    <property type="protein sequence ID" value="EKY02707.1"/>
    <property type="molecule type" value="Genomic_DNA"/>
</dbReference>
<feature type="transmembrane region" description="Helical" evidence="1">
    <location>
        <begin position="297"/>
        <end position="317"/>
    </location>
</feature>
<keyword evidence="1" id="KW-0812">Transmembrane</keyword>
<dbReference type="RefSeq" id="WP_009161919.1">
    <property type="nucleotide sequence ID" value="NZ_KB290974.1"/>
</dbReference>
<evidence type="ECO:0000313" key="4">
    <source>
        <dbReference type="EMBL" id="EKY02707.1"/>
    </source>
</evidence>
<dbReference type="Pfam" id="PF25221">
    <property type="entry name" value="5TMH_Lnb"/>
    <property type="match status" value="1"/>
</dbReference>
<comment type="caution">
    <text evidence="4">The sequence shown here is derived from an EMBL/GenBank/DDBJ whole genome shotgun (WGS) entry which is preliminary data.</text>
</comment>
<dbReference type="Pfam" id="PF13387">
    <property type="entry name" value="Lnb_N"/>
    <property type="match status" value="1"/>
</dbReference>
<dbReference type="HOGENOM" id="CLU_052983_1_0_10"/>
<feature type="transmembrane region" description="Helical" evidence="1">
    <location>
        <begin position="265"/>
        <end position="285"/>
    </location>
</feature>
<feature type="transmembrane region" description="Helical" evidence="1">
    <location>
        <begin position="376"/>
        <end position="393"/>
    </location>
</feature>
<proteinExistence type="predicted"/>
<gene>
    <name evidence="4" type="ORF">HMPREF9151_00753</name>
</gene>
<evidence type="ECO:0000259" key="3">
    <source>
        <dbReference type="Pfam" id="PF25221"/>
    </source>
</evidence>
<evidence type="ECO:0000313" key="5">
    <source>
        <dbReference type="Proteomes" id="UP000010433"/>
    </source>
</evidence>
<feature type="transmembrane region" description="Helical" evidence="1">
    <location>
        <begin position="323"/>
        <end position="342"/>
    </location>
</feature>
<organism evidence="4 5">
    <name type="scientific">Hoylesella saccharolytica F0055</name>
    <dbReference type="NCBI Taxonomy" id="1127699"/>
    <lineage>
        <taxon>Bacteria</taxon>
        <taxon>Pseudomonadati</taxon>
        <taxon>Bacteroidota</taxon>
        <taxon>Bacteroidia</taxon>
        <taxon>Bacteroidales</taxon>
        <taxon>Prevotellaceae</taxon>
        <taxon>Hoylesella</taxon>
    </lineage>
</organism>
<keyword evidence="1" id="KW-1133">Transmembrane helix</keyword>
<evidence type="ECO:0000259" key="2">
    <source>
        <dbReference type="Pfam" id="PF13387"/>
    </source>
</evidence>
<keyword evidence="5" id="KW-1185">Reference proteome</keyword>
<feature type="domain" description="Lnb-like transmembrane" evidence="3">
    <location>
        <begin position="262"/>
        <end position="393"/>
    </location>
</feature>
<feature type="transmembrane region" description="Helical" evidence="1">
    <location>
        <begin position="354"/>
        <end position="370"/>
    </location>
</feature>
<evidence type="ECO:0000256" key="1">
    <source>
        <dbReference type="SAM" id="Phobius"/>
    </source>
</evidence>
<dbReference type="InterPro" id="IPR025178">
    <property type="entry name" value="Lnb_N"/>
</dbReference>
<sequence length="398" mass="46716">MKLFISFLRYIFVGLLLIPVCFYAKAQDTSYMDMDSVQISLLTCQPHEEVYSLYGHTAIRYYDKVRGIDLAINYGMFSFKKPFFILRFVFGLTDYEMGIEPFDAFCAQYAGYGSGVYEQVLHLTREEKSRIANAINENYKPENRVYRYNYFYDNCTTRARDMLLNHLTRRLDVRIKDLKWESYRDLVHQCCRRTPWVKFGNDMLLGLQADFPIDYKQKQFLPENLKEDFEHIFLNTGKGKTEKLVSRSGWVVLPGVQTEMADFPLSPIACMLLLAGIIVLVTLLEGIRKTRFRWVDAAILLVCGLVGLILFTMIFSQHPTVRLNLQILLFCPFTLLYIYSSVKKSREKQFYKGMKVWCALLILFFIGGLFQHYAEGIRFLALSLLLKYTYFIYRNRKI</sequence>
<dbReference type="PATRIC" id="fig|1127699.3.peg.699"/>
<name>L1NHL4_9BACT</name>
<protein>
    <submittedName>
        <fullName evidence="4">Uncharacterized protein</fullName>
    </submittedName>
</protein>
<dbReference type="Proteomes" id="UP000010433">
    <property type="component" value="Unassembled WGS sequence"/>
</dbReference>